<evidence type="ECO:0000313" key="4">
    <source>
        <dbReference type="Proteomes" id="UP001454036"/>
    </source>
</evidence>
<gene>
    <name evidence="3" type="ORF">LIER_23782</name>
</gene>
<evidence type="ECO:0000256" key="1">
    <source>
        <dbReference type="SAM" id="MobiDB-lite"/>
    </source>
</evidence>
<dbReference type="Gene3D" id="2.60.40.150">
    <property type="entry name" value="C2 domain"/>
    <property type="match status" value="1"/>
</dbReference>
<organism evidence="3 4">
    <name type="scientific">Lithospermum erythrorhizon</name>
    <name type="common">Purple gromwell</name>
    <name type="synonym">Lithospermum officinale var. erythrorhizon</name>
    <dbReference type="NCBI Taxonomy" id="34254"/>
    <lineage>
        <taxon>Eukaryota</taxon>
        <taxon>Viridiplantae</taxon>
        <taxon>Streptophyta</taxon>
        <taxon>Embryophyta</taxon>
        <taxon>Tracheophyta</taxon>
        <taxon>Spermatophyta</taxon>
        <taxon>Magnoliopsida</taxon>
        <taxon>eudicotyledons</taxon>
        <taxon>Gunneridae</taxon>
        <taxon>Pentapetalae</taxon>
        <taxon>asterids</taxon>
        <taxon>lamiids</taxon>
        <taxon>Boraginales</taxon>
        <taxon>Boraginaceae</taxon>
        <taxon>Boraginoideae</taxon>
        <taxon>Lithospermeae</taxon>
        <taxon>Lithospermum</taxon>
    </lineage>
</organism>
<reference evidence="3 4" key="1">
    <citation type="submission" date="2024-01" db="EMBL/GenBank/DDBJ databases">
        <title>The complete chloroplast genome sequence of Lithospermum erythrorhizon: insights into the phylogenetic relationship among Boraginaceae species and the maternal lineages of purple gromwells.</title>
        <authorList>
            <person name="Okada T."/>
            <person name="Watanabe K."/>
        </authorList>
    </citation>
    <scope>NUCLEOTIDE SEQUENCE [LARGE SCALE GENOMIC DNA]</scope>
</reference>
<dbReference type="SUPFAM" id="SSF49562">
    <property type="entry name" value="C2 domain (Calcium/lipid-binding domain, CaLB)"/>
    <property type="match status" value="1"/>
</dbReference>
<feature type="compositionally biased region" description="Pro residues" evidence="1">
    <location>
        <begin position="299"/>
        <end position="310"/>
    </location>
</feature>
<name>A0AAV3R120_LITER</name>
<protein>
    <recommendedName>
        <fullName evidence="2">C2 domain-containing protein</fullName>
    </recommendedName>
</protein>
<accession>A0AAV3R120</accession>
<dbReference type="PROSITE" id="PS50004">
    <property type="entry name" value="C2"/>
    <property type="match status" value="1"/>
</dbReference>
<feature type="compositionally biased region" description="Basic and acidic residues" evidence="1">
    <location>
        <begin position="188"/>
        <end position="197"/>
    </location>
</feature>
<dbReference type="Pfam" id="PF00168">
    <property type="entry name" value="C2"/>
    <property type="match status" value="1"/>
</dbReference>
<dbReference type="PANTHER" id="PTHR32246:SF15">
    <property type="entry name" value="CALCIUM-DEPENDENT LIPID-BINDING (CALB DOMAIN) FAMILY PROTEIN"/>
    <property type="match status" value="1"/>
</dbReference>
<keyword evidence="4" id="KW-1185">Reference proteome</keyword>
<proteinExistence type="predicted"/>
<comment type="caution">
    <text evidence="3">The sequence shown here is derived from an EMBL/GenBank/DDBJ whole genome shotgun (WGS) entry which is preliminary data.</text>
</comment>
<dbReference type="Proteomes" id="UP001454036">
    <property type="component" value="Unassembled WGS sequence"/>
</dbReference>
<dbReference type="InterPro" id="IPR000008">
    <property type="entry name" value="C2_dom"/>
</dbReference>
<dbReference type="InterPro" id="IPR035892">
    <property type="entry name" value="C2_domain_sf"/>
</dbReference>
<dbReference type="InterPro" id="IPR044750">
    <property type="entry name" value="C2_SRC2/BAP"/>
</dbReference>
<feature type="compositionally biased region" description="Low complexity" evidence="1">
    <location>
        <begin position="274"/>
        <end position="285"/>
    </location>
</feature>
<feature type="region of interest" description="Disordered" evidence="1">
    <location>
        <begin position="171"/>
        <end position="310"/>
    </location>
</feature>
<dbReference type="GO" id="GO:0006952">
    <property type="term" value="P:defense response"/>
    <property type="evidence" value="ECO:0007669"/>
    <property type="project" value="InterPro"/>
</dbReference>
<dbReference type="CDD" id="cd04051">
    <property type="entry name" value="C2_SRC2_like"/>
    <property type="match status" value="1"/>
</dbReference>
<feature type="compositionally biased region" description="Low complexity" evidence="1">
    <location>
        <begin position="198"/>
        <end position="209"/>
    </location>
</feature>
<evidence type="ECO:0000313" key="3">
    <source>
        <dbReference type="EMBL" id="GAA0169256.1"/>
    </source>
</evidence>
<dbReference type="PANTHER" id="PTHR32246">
    <property type="entry name" value="INGRESSION PROTEIN FIC1"/>
    <property type="match status" value="1"/>
</dbReference>
<feature type="domain" description="C2" evidence="2">
    <location>
        <begin position="1"/>
        <end position="111"/>
    </location>
</feature>
<feature type="compositionally biased region" description="Polar residues" evidence="1">
    <location>
        <begin position="210"/>
        <end position="222"/>
    </location>
</feature>
<sequence length="392" mass="43622">MAKIWVEVCLVSARGLRRTTSFWKLQWFAVGWIDPANKFCSSIDSSGNDNPLWRTKFSAMIDTCERSFEELVLHVEVHSREPIFLRTKLLGTVSVLLKEFVDKYMKDSEVVRPIEEVGSFQLRSHNSNKPQGFIDISIRIAPEREEGKYHLKECDHVGFNIDSRVGITLPNQYRHRQTYQPQRPGTPFERHEDHSETSSHYSNTASYSSRNSHSSITESTYGPPSRPYSTDGIKLHNQYGHCQSYPSQPRITLSHRPESHSQTSKQYGNAEPYSSGSHSSSIAESTYGPPSGLHNQPPISLPIPPPPPPPTNVGYIPTFLPRTEHVPPSYMSMRSSGAAHGRETGHSLGMGLGAGTLAAGAVIFGDDFLSGFDLPSGLPDDNSEKISIDPPF</sequence>
<dbReference type="AlphaFoldDB" id="A0AAV3R120"/>
<feature type="compositionally biased region" description="Polar residues" evidence="1">
    <location>
        <begin position="240"/>
        <end position="251"/>
    </location>
</feature>
<dbReference type="EMBL" id="BAABME010006771">
    <property type="protein sequence ID" value="GAA0169256.1"/>
    <property type="molecule type" value="Genomic_DNA"/>
</dbReference>
<evidence type="ECO:0000259" key="2">
    <source>
        <dbReference type="PROSITE" id="PS50004"/>
    </source>
</evidence>